<gene>
    <name evidence="1" type="primary">tsaC</name>
    <name evidence="1" type="ORF">DAT39_003396</name>
</gene>
<keyword evidence="2" id="KW-1185">Reference proteome</keyword>
<evidence type="ECO:0000313" key="2">
    <source>
        <dbReference type="Proteomes" id="UP000727407"/>
    </source>
</evidence>
<proteinExistence type="predicted"/>
<accession>A0A8J4UF97</accession>
<organism evidence="1 2">
    <name type="scientific">Clarias magur</name>
    <name type="common">Asian catfish</name>
    <name type="synonym">Macropteronotus magur</name>
    <dbReference type="NCBI Taxonomy" id="1594786"/>
    <lineage>
        <taxon>Eukaryota</taxon>
        <taxon>Metazoa</taxon>
        <taxon>Chordata</taxon>
        <taxon>Craniata</taxon>
        <taxon>Vertebrata</taxon>
        <taxon>Euteleostomi</taxon>
        <taxon>Actinopterygii</taxon>
        <taxon>Neopterygii</taxon>
        <taxon>Teleostei</taxon>
        <taxon>Ostariophysi</taxon>
        <taxon>Siluriformes</taxon>
        <taxon>Clariidae</taxon>
        <taxon>Clarias</taxon>
    </lineage>
</organism>
<name>A0A8J4UF97_CLAMG</name>
<evidence type="ECO:0000313" key="1">
    <source>
        <dbReference type="EMBL" id="KAF5906923.1"/>
    </source>
</evidence>
<dbReference type="Proteomes" id="UP000727407">
    <property type="component" value="Unassembled WGS sequence"/>
</dbReference>
<comment type="caution">
    <text evidence="1">The sequence shown here is derived from an EMBL/GenBank/DDBJ whole genome shotgun (WGS) entry which is preliminary data.</text>
</comment>
<reference evidence="1" key="1">
    <citation type="submission" date="2020-07" db="EMBL/GenBank/DDBJ databases">
        <title>Clarias magur genome sequencing, assembly and annotation.</title>
        <authorList>
            <person name="Kushwaha B."/>
            <person name="Kumar R."/>
            <person name="Das P."/>
            <person name="Joshi C.G."/>
            <person name="Kumar D."/>
            <person name="Nagpure N.S."/>
            <person name="Pandey M."/>
            <person name="Agarwal S."/>
            <person name="Srivastava S."/>
            <person name="Singh M."/>
            <person name="Sahoo L."/>
            <person name="Jayasankar P."/>
            <person name="Meher P.K."/>
            <person name="Koringa P.G."/>
            <person name="Iquebal M.A."/>
            <person name="Das S.P."/>
            <person name="Bit A."/>
            <person name="Patnaik S."/>
            <person name="Patel N."/>
            <person name="Shah T.M."/>
            <person name="Hinsu A."/>
            <person name="Jena J.K."/>
        </authorList>
    </citation>
    <scope>NUCLEOTIDE SEQUENCE</scope>
    <source>
        <strain evidence="1">CIFAMagur01</strain>
        <tissue evidence="1">Testis</tissue>
    </source>
</reference>
<dbReference type="AlphaFoldDB" id="A0A8J4UF97"/>
<feature type="non-terminal residue" evidence="1">
    <location>
        <position position="106"/>
    </location>
</feature>
<sequence length="106" mass="11901">MDGLPGCRVLQTPLEWLLHQADTSNPWISGSLKTHPSRFAAHCCLVWWRFTSPNYLFILTCDLCSYPSVSAKHHVSLVRFREAQSEVAQLLIELTSAPTTSSLEAE</sequence>
<dbReference type="EMBL" id="QNUK01000027">
    <property type="protein sequence ID" value="KAF5906923.1"/>
    <property type="molecule type" value="Genomic_DNA"/>
</dbReference>
<protein>
    <submittedName>
        <fullName evidence="1">Threonylcarbamoyl-AMP synthase</fullName>
    </submittedName>
</protein>